<evidence type="ECO:0008006" key="4">
    <source>
        <dbReference type="Google" id="ProtNLM"/>
    </source>
</evidence>
<sequence>MAEETISTTILTVATIIAAVVLLNAIYPALYSASGSILSMNSVTVDRMKTDLKVLTEYPGTDAEGHFTLVVWVKNTGDTVIRESDLEQTDIYLYPGNGVSTRISRSGDSRYWDYVILGGDGDRDWDPVETLQVTIDYGSALPAGTAKFRIALDNGVYAEDTFSW</sequence>
<organism evidence="2 3">
    <name type="scientific">Methanocella arvoryzae (strain DSM 22066 / NBRC 105507 / MRE50)</name>
    <dbReference type="NCBI Taxonomy" id="351160"/>
    <lineage>
        <taxon>Archaea</taxon>
        <taxon>Methanobacteriati</taxon>
        <taxon>Methanobacteriota</taxon>
        <taxon>Stenosarchaea group</taxon>
        <taxon>Methanomicrobia</taxon>
        <taxon>Methanocellales</taxon>
        <taxon>Methanocellaceae</taxon>
        <taxon>Methanocella</taxon>
    </lineage>
</organism>
<evidence type="ECO:0000256" key="1">
    <source>
        <dbReference type="SAM" id="Phobius"/>
    </source>
</evidence>
<dbReference type="InterPro" id="IPR002774">
    <property type="entry name" value="Flagellin_arc-type"/>
</dbReference>
<feature type="transmembrane region" description="Helical" evidence="1">
    <location>
        <begin position="6"/>
        <end position="30"/>
    </location>
</feature>
<keyword evidence="1" id="KW-1133">Transmembrane helix</keyword>
<dbReference type="GO" id="GO:0097588">
    <property type="term" value="P:archaeal or bacterial-type flagellum-dependent cell motility"/>
    <property type="evidence" value="ECO:0007669"/>
    <property type="project" value="InterPro"/>
</dbReference>
<dbReference type="EMBL" id="AM114193">
    <property type="protein sequence ID" value="CAJ35448.1"/>
    <property type="molecule type" value="Genomic_DNA"/>
</dbReference>
<dbReference type="STRING" id="351160.LRC503"/>
<gene>
    <name evidence="2" type="ORF">LRC503</name>
</gene>
<protein>
    <recommendedName>
        <fullName evidence="4">Archaeal flagellar protein G</fullName>
    </recommendedName>
</protein>
<dbReference type="Pfam" id="PF01917">
    <property type="entry name" value="Flagellin_arch-type"/>
    <property type="match status" value="1"/>
</dbReference>
<dbReference type="KEGG" id="rci:LRC503"/>
<evidence type="ECO:0000313" key="3">
    <source>
        <dbReference type="Proteomes" id="UP000000663"/>
    </source>
</evidence>
<dbReference type="GO" id="GO:0005198">
    <property type="term" value="F:structural molecule activity"/>
    <property type="evidence" value="ECO:0007669"/>
    <property type="project" value="InterPro"/>
</dbReference>
<reference evidence="2 3" key="1">
    <citation type="journal article" date="2006" name="Science">
        <title>Genome of rice cluster I archaea -- the key methane producers in the rice rhizosphere.</title>
        <authorList>
            <person name="Erkel C."/>
            <person name="Kube M."/>
            <person name="Reinhardt R."/>
            <person name="Liesack W."/>
        </authorList>
    </citation>
    <scope>NUCLEOTIDE SEQUENCE [LARGE SCALE GENOMIC DNA]</scope>
    <source>
        <strain evidence="3">DSM 22066 / NBRC 105507 / MRE50</strain>
    </source>
</reference>
<dbReference type="GeneID" id="5144644"/>
<keyword evidence="1" id="KW-0472">Membrane</keyword>
<dbReference type="OrthoDB" id="135845at2157"/>
<accession>Q0W845</accession>
<dbReference type="AlphaFoldDB" id="Q0W845"/>
<name>Q0W845_METAR</name>
<keyword evidence="3" id="KW-1185">Reference proteome</keyword>
<evidence type="ECO:0000313" key="2">
    <source>
        <dbReference type="EMBL" id="CAJ35448.1"/>
    </source>
</evidence>
<dbReference type="RefSeq" id="WP_012037045.1">
    <property type="nucleotide sequence ID" value="NC_009464.1"/>
</dbReference>
<dbReference type="Proteomes" id="UP000000663">
    <property type="component" value="Chromosome"/>
</dbReference>
<dbReference type="eggNOG" id="arCOG01822">
    <property type="taxonomic scope" value="Archaea"/>
</dbReference>
<keyword evidence="1" id="KW-0812">Transmembrane</keyword>
<proteinExistence type="predicted"/>